<comment type="similarity">
    <text evidence="1">Belongs to the FAD-binding oxidoreductase/transferase type 4 family.</text>
</comment>
<dbReference type="InterPro" id="IPR016169">
    <property type="entry name" value="FAD-bd_PCMH_sub2"/>
</dbReference>
<accession>A0ABW2IIP6</accession>
<evidence type="ECO:0000256" key="3">
    <source>
        <dbReference type="ARBA" id="ARBA00022827"/>
    </source>
</evidence>
<protein>
    <submittedName>
        <fullName evidence="5">FAD-binding oxidoreductase</fullName>
    </submittedName>
</protein>
<dbReference type="InterPro" id="IPR016167">
    <property type="entry name" value="FAD-bd_PCMH_sub1"/>
</dbReference>
<dbReference type="Gene3D" id="3.30.70.2740">
    <property type="match status" value="1"/>
</dbReference>
<evidence type="ECO:0000313" key="6">
    <source>
        <dbReference type="Proteomes" id="UP001596492"/>
    </source>
</evidence>
<evidence type="ECO:0000259" key="4">
    <source>
        <dbReference type="PROSITE" id="PS51387"/>
    </source>
</evidence>
<keyword evidence="2" id="KW-0285">Flavoprotein</keyword>
<dbReference type="InterPro" id="IPR004113">
    <property type="entry name" value="FAD-bd_oxidored_4_C"/>
</dbReference>
<evidence type="ECO:0000256" key="2">
    <source>
        <dbReference type="ARBA" id="ARBA00022630"/>
    </source>
</evidence>
<dbReference type="InterPro" id="IPR051264">
    <property type="entry name" value="FAD-oxidored/transferase_4"/>
</dbReference>
<dbReference type="PANTHER" id="PTHR43716">
    <property type="entry name" value="D-2-HYDROXYGLUTARATE DEHYDROGENASE, MITOCHONDRIAL"/>
    <property type="match status" value="1"/>
</dbReference>
<dbReference type="Proteomes" id="UP001596492">
    <property type="component" value="Unassembled WGS sequence"/>
</dbReference>
<keyword evidence="6" id="KW-1185">Reference proteome</keyword>
<evidence type="ECO:0000256" key="1">
    <source>
        <dbReference type="ARBA" id="ARBA00008000"/>
    </source>
</evidence>
<dbReference type="Pfam" id="PF02913">
    <property type="entry name" value="FAD-oxidase_C"/>
    <property type="match status" value="1"/>
</dbReference>
<dbReference type="Gene3D" id="1.10.45.10">
    <property type="entry name" value="Vanillyl-alcohol Oxidase, Chain A, domain 4"/>
    <property type="match status" value="1"/>
</dbReference>
<dbReference type="PROSITE" id="PS51387">
    <property type="entry name" value="FAD_PCMH"/>
    <property type="match status" value="1"/>
</dbReference>
<dbReference type="PANTHER" id="PTHR43716:SF2">
    <property type="entry name" value="BLL6224 PROTEIN"/>
    <property type="match status" value="1"/>
</dbReference>
<sequence>MTDTHTMTQTIAPEFLVRAKTLLGPVGFIDTPADMENYLSDWRGRGNGEAPFIARPESVVQVSEFMALCAEYGVAVTPQGGNTGLVLGGLPHGEVLLSTKRLRAVRNIDPLNDSVTVEAGIILAELQEIVAKENRLFPLSLGAEGQAQIGGLISTNAGGVAVLKYGMMRDLVLGLEVVMPDGRIWNGLTGLRKDNTAYDLKQLFIGAEGTLGVITAATLKMMPRPAVKMVSWLCVESPAKAVELLALAKAETGGAVSSFELMPRIGVDFVLEQMPDTRDPHPDAKSPWYVLMEISFPREEGARDVLEGLLEKAMESEIVTDGVLAESETQAFEIWKIRETLPLAEKAFGKAVKHDVSVPVSSLPAFIEQANARVYAIVPNANIISFGHVGDGNMHYNVAPPEGVSDDEFYKAYGAELTKAVHDLVCDMNGSISAEHGIGTMKRDELAERVSDVEMDMLKAVKRALDPENRMNPNRVISI</sequence>
<dbReference type="EMBL" id="JBHTBR010000002">
    <property type="protein sequence ID" value="MFC7290991.1"/>
    <property type="molecule type" value="Genomic_DNA"/>
</dbReference>
<feature type="domain" description="FAD-binding PCMH-type" evidence="4">
    <location>
        <begin position="45"/>
        <end position="224"/>
    </location>
</feature>
<proteinExistence type="inferred from homology"/>
<dbReference type="SUPFAM" id="SSF56176">
    <property type="entry name" value="FAD-binding/transporter-associated domain-like"/>
    <property type="match status" value="1"/>
</dbReference>
<dbReference type="InterPro" id="IPR036318">
    <property type="entry name" value="FAD-bd_PCMH-like_sf"/>
</dbReference>
<comment type="caution">
    <text evidence="5">The sequence shown here is derived from an EMBL/GenBank/DDBJ whole genome shotgun (WGS) entry which is preliminary data.</text>
</comment>
<dbReference type="Gene3D" id="3.30.43.10">
    <property type="entry name" value="Uridine Diphospho-n-acetylenolpyruvylglucosamine Reductase, domain 2"/>
    <property type="match status" value="1"/>
</dbReference>
<evidence type="ECO:0000313" key="5">
    <source>
        <dbReference type="EMBL" id="MFC7290991.1"/>
    </source>
</evidence>
<dbReference type="Pfam" id="PF01565">
    <property type="entry name" value="FAD_binding_4"/>
    <property type="match status" value="1"/>
</dbReference>
<gene>
    <name evidence="5" type="ORF">ACFQS8_05145</name>
</gene>
<dbReference type="InterPro" id="IPR016164">
    <property type="entry name" value="FAD-linked_Oxase-like_C"/>
</dbReference>
<keyword evidence="3" id="KW-0274">FAD</keyword>
<dbReference type="Gene3D" id="3.30.465.10">
    <property type="match status" value="1"/>
</dbReference>
<dbReference type="InterPro" id="IPR016166">
    <property type="entry name" value="FAD-bd_PCMH"/>
</dbReference>
<dbReference type="SUPFAM" id="SSF55103">
    <property type="entry name" value="FAD-linked oxidases, C-terminal domain"/>
    <property type="match status" value="1"/>
</dbReference>
<dbReference type="Gene3D" id="3.30.70.2190">
    <property type="match status" value="1"/>
</dbReference>
<organism evidence="5 6">
    <name type="scientific">Hirschia litorea</name>
    <dbReference type="NCBI Taxonomy" id="1199156"/>
    <lineage>
        <taxon>Bacteria</taxon>
        <taxon>Pseudomonadati</taxon>
        <taxon>Pseudomonadota</taxon>
        <taxon>Alphaproteobacteria</taxon>
        <taxon>Hyphomonadales</taxon>
        <taxon>Hyphomonadaceae</taxon>
        <taxon>Hirschia</taxon>
    </lineage>
</organism>
<name>A0ABW2IIP6_9PROT</name>
<dbReference type="InterPro" id="IPR006094">
    <property type="entry name" value="Oxid_FAD_bind_N"/>
</dbReference>
<dbReference type="InterPro" id="IPR016171">
    <property type="entry name" value="Vanillyl_alc_oxidase_C-sub2"/>
</dbReference>
<dbReference type="RefSeq" id="WP_382166194.1">
    <property type="nucleotide sequence ID" value="NZ_JBHTBR010000002.1"/>
</dbReference>
<reference evidence="6" key="1">
    <citation type="journal article" date="2019" name="Int. J. Syst. Evol. Microbiol.">
        <title>The Global Catalogue of Microorganisms (GCM) 10K type strain sequencing project: providing services to taxonomists for standard genome sequencing and annotation.</title>
        <authorList>
            <consortium name="The Broad Institute Genomics Platform"/>
            <consortium name="The Broad Institute Genome Sequencing Center for Infectious Disease"/>
            <person name="Wu L."/>
            <person name="Ma J."/>
        </authorList>
    </citation>
    <scope>NUCLEOTIDE SEQUENCE [LARGE SCALE GENOMIC DNA]</scope>
    <source>
        <strain evidence="6">CCUG 51308</strain>
    </source>
</reference>